<comment type="subcellular location">
    <subcellularLocation>
        <location evidence="1">Cell membrane</location>
        <topology evidence="1">Multi-pass membrane protein</topology>
    </subcellularLocation>
</comment>
<dbReference type="PANTHER" id="PTHR16305:SF28">
    <property type="entry name" value="GUANYLATE CYCLASE DOMAIN-CONTAINING PROTEIN"/>
    <property type="match status" value="1"/>
</dbReference>
<keyword evidence="5 10" id="KW-0547">Nucleotide-binding</keyword>
<evidence type="ECO:0000313" key="14">
    <source>
        <dbReference type="EMBL" id="TMQ73704.1"/>
    </source>
</evidence>
<evidence type="ECO:0000256" key="1">
    <source>
        <dbReference type="ARBA" id="ARBA00004651"/>
    </source>
</evidence>
<dbReference type="NCBIfam" id="TIGR04178">
    <property type="entry name" value="exo_archaeo"/>
    <property type="match status" value="1"/>
</dbReference>
<feature type="compositionally biased region" description="Low complexity" evidence="11">
    <location>
        <begin position="1263"/>
        <end position="1283"/>
    </location>
</feature>
<dbReference type="InterPro" id="IPR017441">
    <property type="entry name" value="Protein_kinase_ATP_BS"/>
</dbReference>
<protein>
    <submittedName>
        <fullName evidence="14">Tetratricopeptide repeat protein</fullName>
    </submittedName>
</protein>
<evidence type="ECO:0000256" key="6">
    <source>
        <dbReference type="ARBA" id="ARBA00022801"/>
    </source>
</evidence>
<evidence type="ECO:0000256" key="9">
    <source>
        <dbReference type="ARBA" id="ARBA00023136"/>
    </source>
</evidence>
<evidence type="ECO:0000256" key="11">
    <source>
        <dbReference type="SAM" id="MobiDB-lite"/>
    </source>
</evidence>
<dbReference type="SUPFAM" id="SSF52540">
    <property type="entry name" value="P-loop containing nucleoside triphosphate hydrolases"/>
    <property type="match status" value="1"/>
</dbReference>
<dbReference type="Proteomes" id="UP000319771">
    <property type="component" value="Unassembled WGS sequence"/>
</dbReference>
<dbReference type="InterPro" id="IPR041664">
    <property type="entry name" value="AAA_16"/>
</dbReference>
<dbReference type="SUPFAM" id="SSF48452">
    <property type="entry name" value="TPR-like"/>
    <property type="match status" value="3"/>
</dbReference>
<evidence type="ECO:0000256" key="10">
    <source>
        <dbReference type="PROSITE-ProRule" id="PRU10141"/>
    </source>
</evidence>
<dbReference type="CDD" id="cd14014">
    <property type="entry name" value="STKc_PknB_like"/>
    <property type="match status" value="1"/>
</dbReference>
<keyword evidence="7 10" id="KW-0067">ATP-binding</keyword>
<dbReference type="SMART" id="SM00220">
    <property type="entry name" value="S_TKc"/>
    <property type="match status" value="1"/>
</dbReference>
<feature type="transmembrane region" description="Helical" evidence="12">
    <location>
        <begin position="1425"/>
        <end position="1446"/>
    </location>
</feature>
<dbReference type="GO" id="GO:0006508">
    <property type="term" value="P:proteolysis"/>
    <property type="evidence" value="ECO:0007669"/>
    <property type="project" value="UniProtKB-KW"/>
</dbReference>
<evidence type="ECO:0000259" key="13">
    <source>
        <dbReference type="PROSITE" id="PS50011"/>
    </source>
</evidence>
<dbReference type="GO" id="GO:0005737">
    <property type="term" value="C:cytoplasm"/>
    <property type="evidence" value="ECO:0007669"/>
    <property type="project" value="TreeGrafter"/>
</dbReference>
<dbReference type="PROSITE" id="PS50011">
    <property type="entry name" value="PROTEIN_KINASE_DOM"/>
    <property type="match status" value="1"/>
</dbReference>
<accession>A0A538UCU0</accession>
<dbReference type="Gene3D" id="1.10.510.10">
    <property type="entry name" value="Transferase(Phosphotransferase) domain 1"/>
    <property type="match status" value="1"/>
</dbReference>
<proteinExistence type="predicted"/>
<dbReference type="Gene3D" id="3.30.200.20">
    <property type="entry name" value="Phosphorylase Kinase, domain 1"/>
    <property type="match status" value="1"/>
</dbReference>
<keyword evidence="3" id="KW-0645">Protease</keyword>
<name>A0A538UCU0_UNCEI</name>
<reference evidence="14 15" key="1">
    <citation type="journal article" date="2019" name="Nat. Microbiol.">
        <title>Mediterranean grassland soil C-N compound turnover is dependent on rainfall and depth, and is mediated by genomically divergent microorganisms.</title>
        <authorList>
            <person name="Diamond S."/>
            <person name="Andeer P.F."/>
            <person name="Li Z."/>
            <person name="Crits-Christoph A."/>
            <person name="Burstein D."/>
            <person name="Anantharaman K."/>
            <person name="Lane K.R."/>
            <person name="Thomas B.C."/>
            <person name="Pan C."/>
            <person name="Northen T.R."/>
            <person name="Banfield J.F."/>
        </authorList>
    </citation>
    <scope>NUCLEOTIDE SEQUENCE [LARGE SCALE GENOMIC DNA]</scope>
    <source>
        <strain evidence="14">WS_11</strain>
    </source>
</reference>
<dbReference type="InterPro" id="IPR000719">
    <property type="entry name" value="Prot_kinase_dom"/>
</dbReference>
<comment type="caution">
    <text evidence="14">The sequence shown here is derived from an EMBL/GenBank/DDBJ whole genome shotgun (WGS) entry which is preliminary data.</text>
</comment>
<dbReference type="GO" id="GO:0004016">
    <property type="term" value="F:adenylate cyclase activity"/>
    <property type="evidence" value="ECO:0007669"/>
    <property type="project" value="TreeGrafter"/>
</dbReference>
<feature type="transmembrane region" description="Helical" evidence="12">
    <location>
        <begin position="1299"/>
        <end position="1317"/>
    </location>
</feature>
<feature type="domain" description="Protein kinase" evidence="13">
    <location>
        <begin position="8"/>
        <end position="263"/>
    </location>
</feature>
<evidence type="ECO:0000256" key="8">
    <source>
        <dbReference type="ARBA" id="ARBA00022989"/>
    </source>
</evidence>
<evidence type="ECO:0000256" key="5">
    <source>
        <dbReference type="ARBA" id="ARBA00022741"/>
    </source>
</evidence>
<keyword evidence="2" id="KW-1003">Cell membrane</keyword>
<feature type="transmembrane region" description="Helical" evidence="12">
    <location>
        <begin position="1387"/>
        <end position="1413"/>
    </location>
</feature>
<dbReference type="InterPro" id="IPR011990">
    <property type="entry name" value="TPR-like_helical_dom_sf"/>
</dbReference>
<dbReference type="InterPro" id="IPR026392">
    <property type="entry name" value="Exo/Archaeosortase_dom"/>
</dbReference>
<evidence type="ECO:0000256" key="4">
    <source>
        <dbReference type="ARBA" id="ARBA00022692"/>
    </source>
</evidence>
<keyword evidence="4 12" id="KW-0812">Transmembrane</keyword>
<evidence type="ECO:0000256" key="7">
    <source>
        <dbReference type="ARBA" id="ARBA00022840"/>
    </source>
</evidence>
<dbReference type="Pfam" id="PF13191">
    <property type="entry name" value="AAA_16"/>
    <property type="match status" value="1"/>
</dbReference>
<dbReference type="Pfam" id="PF13424">
    <property type="entry name" value="TPR_12"/>
    <property type="match status" value="3"/>
</dbReference>
<dbReference type="EMBL" id="VBPB01000049">
    <property type="protein sequence ID" value="TMQ73704.1"/>
    <property type="molecule type" value="Genomic_DNA"/>
</dbReference>
<dbReference type="PROSITE" id="PS00107">
    <property type="entry name" value="PROTEIN_KINASE_ATP"/>
    <property type="match status" value="1"/>
</dbReference>
<evidence type="ECO:0000256" key="2">
    <source>
        <dbReference type="ARBA" id="ARBA00022475"/>
    </source>
</evidence>
<dbReference type="InterPro" id="IPR011009">
    <property type="entry name" value="Kinase-like_dom_sf"/>
</dbReference>
<dbReference type="SUPFAM" id="SSF56112">
    <property type="entry name" value="Protein kinase-like (PK-like)"/>
    <property type="match status" value="1"/>
</dbReference>
<dbReference type="InterPro" id="IPR008271">
    <property type="entry name" value="Ser/Thr_kinase_AS"/>
</dbReference>
<sequence>MRTHFGRYAVIRRLGMGSFGEVFLARDPDLARDVAVKVVSSEHIGPDSLDLLLREARTVAAVQHPGLVTVYDVGAADDNVWVVMEFVPGETLRHRLERGPLSLAEVARLGGTLCGALTVAHAHGVIHRDVKPANILLTPQGEPKLADFGMARSPDDDAVAESGTMVGTIMYMSPQQAMGETVDARTDLFSLAVVLYEALTGVHPFLCAGEEATLYSILHEPPKPPGPAGPDLDPRTQDFFRRALSKEPSERPPDALAFAEELMSLLDPAGGPAAVAAEPHARRLGFESRLVGREDEFRRLCARLERARAGDGGALLLAGEAGIGKTRLLAELSRAAEVEGGPAYHSWHQVLTQALDGSPQGVAVGFEGFVAEHPEFAGPRAASLRRLLHLEAGEAPDLSGPDQLWEAAVAALQTLASRRPLLVVLDDLHWADRDSLQLFHFAAAQAQGQKWLLIGAYRAEEAEGETAGTGVAEVSRLMGREEGVETMHLARLDQASTASMVDELLEEGIASPALEARIFSETEGNPLFIVEVAKLVSSTGGRLEDLTIPARVVDVVEHRLDRLSPPERDGLEVAAVEGEYFHVGPIASVLELTRLRALKLLQGLERRHRIVRPAEHRFRFDHGKIREVILSRIAPSLRREYHVAVAACLLEEPAQVSSAILAHHLTEAGDVRAALPHRREAAAAARAVFANEEALHHLGLALAALEAHPSMPDAARQGAEIRLDMAEIHLLTGSYPTAAALFRQVATAPTVAGAEPFTVRALLGEGECEFALARYDGASAKLDEARRAAAAADGARFLARIEVMTARLLTRRGEFDQAIEACARAEALTRDLGDERARVMAVMESADVCLRRGAFDDARRRLETALARAESSADLGAQARALASLATVARELGDFPAALGYLERSGLICRRMGDVRGAARVLANQGNVHLNRGEWAEARRCFEPALRSFRALGAREYEATVLNNMTVALSAGGDYEAASRVAAECLSLRRELGDQWAVAGILDNLGVLQHRRGRSPEARRLLGDSVRLRRELGDQPGLVDSLLSLALVERSLGDRARAADHARAALAASPEGAETIAVARGLLALCGGIEGEAAKREAALGLRAAARLAGDRGDAELEAIRALPAGELLADLADWAALESLGREQVELASAHHMLYEEAWARWCLARAALALGRRDEGLAEARAALALAAESDLRGALRRPGSPALVRRRGEPRALPRGLRSRRARRLPRAGRGGCPARGLARAGAGGEGRAGDRSPRGGAGAAAVTAPAGRHPAKGAARAAGPARPALAGDRRAALKLLLRILVGWALATGVLSLFPGIDRWAVASTVASVATTLRVMSFAPTVDGSTILLAGGALRIIPECTPLMPILLLAIAMASYPAPPAWKLAGVAAGALALWAYNVVRMLALMATLVWWPRSFKFIHVYLWQTVTLLVICALFMLWLGLLDRRGRATS</sequence>
<feature type="compositionally biased region" description="Basic residues" evidence="11">
    <location>
        <begin position="1220"/>
        <end position="1230"/>
    </location>
</feature>
<dbReference type="PROSITE" id="PS00108">
    <property type="entry name" value="PROTEIN_KINASE_ST"/>
    <property type="match status" value="1"/>
</dbReference>
<dbReference type="SMART" id="SM00028">
    <property type="entry name" value="TPR"/>
    <property type="match status" value="8"/>
</dbReference>
<dbReference type="Gene3D" id="3.40.50.300">
    <property type="entry name" value="P-loop containing nucleotide triphosphate hydrolases"/>
    <property type="match status" value="1"/>
</dbReference>
<dbReference type="InterPro" id="IPR019734">
    <property type="entry name" value="TPR_rpt"/>
</dbReference>
<keyword evidence="8 12" id="KW-1133">Transmembrane helix</keyword>
<evidence type="ECO:0000313" key="15">
    <source>
        <dbReference type="Proteomes" id="UP000319771"/>
    </source>
</evidence>
<dbReference type="PANTHER" id="PTHR16305">
    <property type="entry name" value="TESTICULAR SOLUBLE ADENYLYL CYCLASE"/>
    <property type="match status" value="1"/>
</dbReference>
<dbReference type="GO" id="GO:0004672">
    <property type="term" value="F:protein kinase activity"/>
    <property type="evidence" value="ECO:0007669"/>
    <property type="project" value="InterPro"/>
</dbReference>
<dbReference type="InterPro" id="IPR027417">
    <property type="entry name" value="P-loop_NTPase"/>
</dbReference>
<dbReference type="Gene3D" id="1.25.40.10">
    <property type="entry name" value="Tetratricopeptide repeat domain"/>
    <property type="match status" value="2"/>
</dbReference>
<organism evidence="14 15">
    <name type="scientific">Eiseniibacteriota bacterium</name>
    <dbReference type="NCBI Taxonomy" id="2212470"/>
    <lineage>
        <taxon>Bacteria</taxon>
        <taxon>Candidatus Eiseniibacteriota</taxon>
    </lineage>
</organism>
<keyword evidence="9 12" id="KW-0472">Membrane</keyword>
<feature type="region of interest" description="Disordered" evidence="11">
    <location>
        <begin position="1199"/>
        <end position="1283"/>
    </location>
</feature>
<dbReference type="GO" id="GO:0008233">
    <property type="term" value="F:peptidase activity"/>
    <property type="evidence" value="ECO:0007669"/>
    <property type="project" value="UniProtKB-KW"/>
</dbReference>
<feature type="binding site" evidence="10">
    <location>
        <position position="37"/>
    </location>
    <ligand>
        <name>ATP</name>
        <dbReference type="ChEBI" id="CHEBI:30616"/>
    </ligand>
</feature>
<evidence type="ECO:0000256" key="3">
    <source>
        <dbReference type="ARBA" id="ARBA00022670"/>
    </source>
</evidence>
<keyword evidence="6" id="KW-0378">Hydrolase</keyword>
<dbReference type="Pfam" id="PF00069">
    <property type="entry name" value="Pkinase"/>
    <property type="match status" value="1"/>
</dbReference>
<dbReference type="GO" id="GO:0005524">
    <property type="term" value="F:ATP binding"/>
    <property type="evidence" value="ECO:0007669"/>
    <property type="project" value="UniProtKB-UniRule"/>
</dbReference>
<gene>
    <name evidence="14" type="ORF">E6K81_03360</name>
</gene>
<dbReference type="GO" id="GO:0005886">
    <property type="term" value="C:plasma membrane"/>
    <property type="evidence" value="ECO:0007669"/>
    <property type="project" value="UniProtKB-SubCell"/>
</dbReference>
<evidence type="ECO:0000256" key="12">
    <source>
        <dbReference type="SAM" id="Phobius"/>
    </source>
</evidence>